<sequence>MVAFNAEHTTTTVDQAGVPQPPTSRACSAQTGEKRARKRELDRISQRRKRQKDRETMNRLRNSLEQPHDPSWLHHLVLKQEADLARLHRHGERMIQIQTLLQADLADLDQAPPCEQQNRLSPSSDDNANPSQLSMKAASPQVGPNLNIAAPYSKPQFDVDGLSWDDMEVLRPEQSVPLIDVPRASDNHYLDPLLILTNENVNGDRSILTSSCESRDPPRAMQSRHNSFQQSIESAVLPKTEYDRSCTKCESVWRMANLNISLARQQFRARNDSQLANRNGPDIDSHLIITAIAEGWSSAERSPLWDDRWNMLRQVDEICHGESGLVERLVTLYTVRRILKVNSVCSPDDQMAGLWALPKFLHERRVPLLFAQSIKFLWPYEFRDTYVRNRNTNLYEFSKTFLHQANDLGCYTLDSSFFAKYPEFQGDVPIYQSLPRLCSSISSHSTSWQYFPVNQQNIDGWAENGPIEVVE</sequence>
<dbReference type="PANTHER" id="PTHR37012:SF7">
    <property type="entry name" value="B-ZIP TRANSCRIPTION FACTOR (EUROFUNG)-RELATED"/>
    <property type="match status" value="1"/>
</dbReference>
<dbReference type="AlphaFoldDB" id="A0A3D8R0F6"/>
<organism evidence="2 3">
    <name type="scientific">Coleophoma cylindrospora</name>
    <dbReference type="NCBI Taxonomy" id="1849047"/>
    <lineage>
        <taxon>Eukaryota</taxon>
        <taxon>Fungi</taxon>
        <taxon>Dikarya</taxon>
        <taxon>Ascomycota</taxon>
        <taxon>Pezizomycotina</taxon>
        <taxon>Leotiomycetes</taxon>
        <taxon>Helotiales</taxon>
        <taxon>Dermateaceae</taxon>
        <taxon>Coleophoma</taxon>
    </lineage>
</organism>
<evidence type="ECO:0000313" key="2">
    <source>
        <dbReference type="EMBL" id="RDW67532.1"/>
    </source>
</evidence>
<evidence type="ECO:0000256" key="1">
    <source>
        <dbReference type="SAM" id="MobiDB-lite"/>
    </source>
</evidence>
<feature type="region of interest" description="Disordered" evidence="1">
    <location>
        <begin position="113"/>
        <end position="141"/>
    </location>
</feature>
<proteinExistence type="predicted"/>
<keyword evidence="3" id="KW-1185">Reference proteome</keyword>
<protein>
    <submittedName>
        <fullName evidence="2">Uncharacterized protein</fullName>
    </submittedName>
</protein>
<feature type="region of interest" description="Disordered" evidence="1">
    <location>
        <begin position="1"/>
        <end position="67"/>
    </location>
</feature>
<dbReference type="PANTHER" id="PTHR37012">
    <property type="entry name" value="B-ZIP TRANSCRIPTION FACTOR (EUROFUNG)-RELATED"/>
    <property type="match status" value="1"/>
</dbReference>
<accession>A0A3D8R0F6</accession>
<name>A0A3D8R0F6_9HELO</name>
<evidence type="ECO:0000313" key="3">
    <source>
        <dbReference type="Proteomes" id="UP000256645"/>
    </source>
</evidence>
<dbReference type="EMBL" id="PDLM01000010">
    <property type="protein sequence ID" value="RDW67532.1"/>
    <property type="molecule type" value="Genomic_DNA"/>
</dbReference>
<dbReference type="Proteomes" id="UP000256645">
    <property type="component" value="Unassembled WGS sequence"/>
</dbReference>
<comment type="caution">
    <text evidence="2">The sequence shown here is derived from an EMBL/GenBank/DDBJ whole genome shotgun (WGS) entry which is preliminary data.</text>
</comment>
<dbReference type="OrthoDB" id="5086080at2759"/>
<feature type="compositionally biased region" description="Polar residues" evidence="1">
    <location>
        <begin position="115"/>
        <end position="134"/>
    </location>
</feature>
<gene>
    <name evidence="2" type="ORF">BP6252_08928</name>
</gene>
<reference evidence="2 3" key="1">
    <citation type="journal article" date="2018" name="IMA Fungus">
        <title>IMA Genome-F 9: Draft genome sequence of Annulohypoxylon stygium, Aspergillus mulundensis, Berkeleyomyces basicola (syn. Thielaviopsis basicola), Ceratocystis smalleyi, two Cercospora beticola strains, Coleophoma cylindrospora, Fusarium fracticaudum, Phialophora cf. hyalina, and Morchella septimelata.</title>
        <authorList>
            <person name="Wingfield B.D."/>
            <person name="Bills G.F."/>
            <person name="Dong Y."/>
            <person name="Huang W."/>
            <person name="Nel W.J."/>
            <person name="Swalarsk-Parry B.S."/>
            <person name="Vaghefi N."/>
            <person name="Wilken P.M."/>
            <person name="An Z."/>
            <person name="de Beer Z.W."/>
            <person name="De Vos L."/>
            <person name="Chen L."/>
            <person name="Duong T.A."/>
            <person name="Gao Y."/>
            <person name="Hammerbacher A."/>
            <person name="Kikkert J.R."/>
            <person name="Li Y."/>
            <person name="Li H."/>
            <person name="Li K."/>
            <person name="Li Q."/>
            <person name="Liu X."/>
            <person name="Ma X."/>
            <person name="Naidoo K."/>
            <person name="Pethybridge S.J."/>
            <person name="Sun J."/>
            <person name="Steenkamp E.T."/>
            <person name="van der Nest M.A."/>
            <person name="van Wyk S."/>
            <person name="Wingfield M.J."/>
            <person name="Xiong C."/>
            <person name="Yue Q."/>
            <person name="Zhang X."/>
        </authorList>
    </citation>
    <scope>NUCLEOTIDE SEQUENCE [LARGE SCALE GENOMIC DNA]</scope>
    <source>
        <strain evidence="2 3">BP6252</strain>
    </source>
</reference>